<dbReference type="InterPro" id="IPR014030">
    <property type="entry name" value="Ketoacyl_synth_N"/>
</dbReference>
<dbReference type="InterPro" id="IPR020841">
    <property type="entry name" value="PKS_Beta-ketoAc_synthase_dom"/>
</dbReference>
<keyword evidence="6" id="KW-1185">Reference proteome</keyword>
<dbReference type="PANTHER" id="PTHR11712:SF347">
    <property type="entry name" value="BETA KETOACYL-ACYL CARRIER PROTEIN SYNTHASE"/>
    <property type="match status" value="1"/>
</dbReference>
<dbReference type="RefSeq" id="WP_165267362.1">
    <property type="nucleotide sequence ID" value="NZ_JAAKZY010000205.1"/>
</dbReference>
<keyword evidence="2 3" id="KW-0808">Transferase</keyword>
<evidence type="ECO:0000256" key="2">
    <source>
        <dbReference type="ARBA" id="ARBA00022679"/>
    </source>
</evidence>
<dbReference type="SUPFAM" id="SSF53901">
    <property type="entry name" value="Thiolase-like"/>
    <property type="match status" value="2"/>
</dbReference>
<evidence type="ECO:0000256" key="1">
    <source>
        <dbReference type="ARBA" id="ARBA00008467"/>
    </source>
</evidence>
<dbReference type="InterPro" id="IPR000794">
    <property type="entry name" value="Beta-ketoacyl_synthase"/>
</dbReference>
<accession>A0A6G4VIR1</accession>
<dbReference type="AlphaFoldDB" id="A0A6G4VIR1"/>
<evidence type="ECO:0000256" key="3">
    <source>
        <dbReference type="RuleBase" id="RU003694"/>
    </source>
</evidence>
<proteinExistence type="inferred from homology"/>
<dbReference type="Proteomes" id="UP000472335">
    <property type="component" value="Unassembled WGS sequence"/>
</dbReference>
<reference evidence="5 6" key="1">
    <citation type="submission" date="2020-02" db="EMBL/GenBank/DDBJ databases">
        <title>Whole-genome analyses of novel actinobacteria.</title>
        <authorList>
            <person name="Sahin N."/>
            <person name="Gencbay T."/>
        </authorList>
    </citation>
    <scope>NUCLEOTIDE SEQUENCE [LARGE SCALE GENOMIC DNA]</scope>
    <source>
        <strain evidence="5 6">HC44</strain>
    </source>
</reference>
<name>A0A6G4VIR1_9ACTN</name>
<dbReference type="Pfam" id="PF02801">
    <property type="entry name" value="Ketoacyl-synt_C"/>
    <property type="match status" value="1"/>
</dbReference>
<sequence>MSVAAGWRDVLVTGMGFCLPGPNRTVCRTGDDLWRTVSGGEPHLDNDGLFYGRVHLGDEEFARAVPELDGRFRDYYSSVHRYGLVALAEACEDAGLDRHGTQLANAAVLTGRAGMDTALETYMEGVTGDPAGTSPAEARALLMRILLSVTATDVASVQAALLRSGGPTYSLSCGCASTNALLGVAARQIADGEVDLAVVTGVDAYSLDRIAHFEELRIASERTGRTSSYAAPTTRLRYDRPMRPYDERADGFNLGEGAATLILESREHAERRGHRAYGRILGQAIRRGATGSALTPDEDGEALVRAVHSALRAKDSHGRIAPSAVPVVNGGAEGDPLFHSMEFKALSSLYAPGPGPEPEREPELAEGTGPLITNHEACFGHSGAPLGVIGAASTLLMMRHGQVCPTANCEKVAEEAPYTVVTGGVPQPLSFDLALSFNYQMGAAAALLLAAPEPIAAAGGRL</sequence>
<dbReference type="Gene3D" id="3.40.47.10">
    <property type="match status" value="1"/>
</dbReference>
<evidence type="ECO:0000259" key="4">
    <source>
        <dbReference type="PROSITE" id="PS52004"/>
    </source>
</evidence>
<dbReference type="InterPro" id="IPR014031">
    <property type="entry name" value="Ketoacyl_synth_C"/>
</dbReference>
<dbReference type="InterPro" id="IPR016039">
    <property type="entry name" value="Thiolase-like"/>
</dbReference>
<evidence type="ECO:0000313" key="5">
    <source>
        <dbReference type="EMBL" id="NGO13694.1"/>
    </source>
</evidence>
<dbReference type="EMBL" id="JAAKZY010000205">
    <property type="protein sequence ID" value="NGO13694.1"/>
    <property type="molecule type" value="Genomic_DNA"/>
</dbReference>
<feature type="domain" description="Ketosynthase family 3 (KS3)" evidence="4">
    <location>
        <begin position="1"/>
        <end position="452"/>
    </location>
</feature>
<gene>
    <name evidence="5" type="ORF">G5C60_40405</name>
</gene>
<dbReference type="GO" id="GO:0004315">
    <property type="term" value="F:3-oxoacyl-[acyl-carrier-protein] synthase activity"/>
    <property type="evidence" value="ECO:0007669"/>
    <property type="project" value="TreeGrafter"/>
</dbReference>
<comment type="similarity">
    <text evidence="1 3">Belongs to the thiolase-like superfamily. Beta-ketoacyl-ACP synthases family.</text>
</comment>
<dbReference type="SMART" id="SM00825">
    <property type="entry name" value="PKS_KS"/>
    <property type="match status" value="1"/>
</dbReference>
<evidence type="ECO:0000313" key="6">
    <source>
        <dbReference type="Proteomes" id="UP000472335"/>
    </source>
</evidence>
<organism evidence="5 6">
    <name type="scientific">Streptomyces scabichelini</name>
    <dbReference type="NCBI Taxonomy" id="2711217"/>
    <lineage>
        <taxon>Bacteria</taxon>
        <taxon>Bacillati</taxon>
        <taxon>Actinomycetota</taxon>
        <taxon>Actinomycetes</taxon>
        <taxon>Kitasatosporales</taxon>
        <taxon>Streptomycetaceae</taxon>
        <taxon>Streptomyces</taxon>
    </lineage>
</organism>
<dbReference type="Pfam" id="PF00109">
    <property type="entry name" value="ketoacyl-synt"/>
    <property type="match status" value="1"/>
</dbReference>
<dbReference type="PANTHER" id="PTHR11712">
    <property type="entry name" value="POLYKETIDE SYNTHASE-RELATED"/>
    <property type="match status" value="1"/>
</dbReference>
<dbReference type="PROSITE" id="PS52004">
    <property type="entry name" value="KS3_2"/>
    <property type="match status" value="1"/>
</dbReference>
<dbReference type="GO" id="GO:0006633">
    <property type="term" value="P:fatty acid biosynthetic process"/>
    <property type="evidence" value="ECO:0007669"/>
    <property type="project" value="TreeGrafter"/>
</dbReference>
<comment type="caution">
    <text evidence="5">The sequence shown here is derived from an EMBL/GenBank/DDBJ whole genome shotgun (WGS) entry which is preliminary data.</text>
</comment>
<protein>
    <submittedName>
        <fullName evidence="5">Ketoacyl synthase</fullName>
    </submittedName>
</protein>